<evidence type="ECO:0000313" key="5">
    <source>
        <dbReference type="Proteomes" id="UP001304419"/>
    </source>
</evidence>
<evidence type="ECO:0000313" key="2">
    <source>
        <dbReference type="EMBL" id="NLR23147.1"/>
    </source>
</evidence>
<evidence type="ECO:0000313" key="4">
    <source>
        <dbReference type="Proteomes" id="UP000646877"/>
    </source>
</evidence>
<gene>
    <name evidence="2" type="ORF">F9Y85_17875</name>
    <name evidence="3" type="ORF">R5H13_20795</name>
</gene>
<reference evidence="3 5" key="2">
    <citation type="submission" date="2023-10" db="EMBL/GenBank/DDBJ databases">
        <title>To unveil natural product biosynthetic capacity in Pseudoalteromonas.</title>
        <authorList>
            <person name="Wang J."/>
        </authorList>
    </citation>
    <scope>NUCLEOTIDE SEQUENCE [LARGE SCALE GENOMIC DNA]</scope>
    <source>
        <strain evidence="3 5">DSM 15914</strain>
    </source>
</reference>
<sequence length="358" mass="40823">MAVHFITGKLGSGKSLNSVSRIRDRLRKGLPVATNLDINLVTMLGRDKKNTRLYRLPDKPTVQDFINIGIGNSTYDESKNGLIVLDECGTWFNSRTWNDKSRQEIIDWFLHARKRGWDIDFLIQNISLVDKQAREALGELVVYCRRTDRLNIPLVGTLYWMLTGSKLPLPRIHLGIVKYGVTNNSVTVDKWLTVGGSLYPCYDTKQIFSPNYPHATYSVLPPYYTHGRYQVPYTMRNIMRITKIYFKKWSRIKLVLLGAFIPSAYLYASYEPNTNSTELITANQTKEDQEKILAAKISFSDFKVISYSSLPNLERFTIASTDTSLTSNQLIAMGYKITVTNACQITLEKGAHNETVFC</sequence>
<name>A0A8I2H6W8_9GAMM</name>
<dbReference type="Gene3D" id="3.40.50.300">
    <property type="entry name" value="P-loop containing nucleotide triphosphate hydrolases"/>
    <property type="match status" value="1"/>
</dbReference>
<dbReference type="RefSeq" id="WP_193522289.1">
    <property type="nucleotide sequence ID" value="NZ_CBCSDF010000001.1"/>
</dbReference>
<dbReference type="Proteomes" id="UP000646877">
    <property type="component" value="Unassembled WGS sequence"/>
</dbReference>
<dbReference type="InterPro" id="IPR027417">
    <property type="entry name" value="P-loop_NTPase"/>
</dbReference>
<dbReference type="EMBL" id="CP137579">
    <property type="protein sequence ID" value="WOX31380.1"/>
    <property type="molecule type" value="Genomic_DNA"/>
</dbReference>
<accession>A0A8I2H6W8</accession>
<dbReference type="EMBL" id="WEIA01000012">
    <property type="protein sequence ID" value="NLR23147.1"/>
    <property type="molecule type" value="Genomic_DNA"/>
</dbReference>
<protein>
    <submittedName>
        <fullName evidence="3">Zonular occludens toxin domain-containing protein</fullName>
    </submittedName>
</protein>
<dbReference type="InterPro" id="IPR008900">
    <property type="entry name" value="Zot_N"/>
</dbReference>
<evidence type="ECO:0000313" key="3">
    <source>
        <dbReference type="EMBL" id="WOX31380.1"/>
    </source>
</evidence>
<feature type="domain" description="Zona occludens toxin N-terminal" evidence="1">
    <location>
        <begin position="2"/>
        <end position="152"/>
    </location>
</feature>
<dbReference type="Pfam" id="PF05707">
    <property type="entry name" value="Zot"/>
    <property type="match status" value="1"/>
</dbReference>
<reference evidence="2" key="1">
    <citation type="submission" date="2019-10" db="EMBL/GenBank/DDBJ databases">
        <authorList>
            <person name="Paulsen S."/>
        </authorList>
    </citation>
    <scope>NUCLEOTIDE SEQUENCE</scope>
    <source>
        <strain evidence="2">LMG 19692</strain>
    </source>
</reference>
<organism evidence="2 4">
    <name type="scientific">Pseudoalteromonas maricaloris</name>
    <dbReference type="NCBI Taxonomy" id="184924"/>
    <lineage>
        <taxon>Bacteria</taxon>
        <taxon>Pseudomonadati</taxon>
        <taxon>Pseudomonadota</taxon>
        <taxon>Gammaproteobacteria</taxon>
        <taxon>Alteromonadales</taxon>
        <taxon>Pseudoalteromonadaceae</taxon>
        <taxon>Pseudoalteromonas</taxon>
    </lineage>
</organism>
<dbReference type="AlphaFoldDB" id="A0A8I2H6W8"/>
<keyword evidence="5" id="KW-1185">Reference proteome</keyword>
<evidence type="ECO:0000259" key="1">
    <source>
        <dbReference type="Pfam" id="PF05707"/>
    </source>
</evidence>
<proteinExistence type="predicted"/>
<dbReference type="Proteomes" id="UP001304419">
    <property type="component" value="Chromosome 2"/>
</dbReference>